<evidence type="ECO:0000256" key="1">
    <source>
        <dbReference type="SAM" id="SignalP"/>
    </source>
</evidence>
<feature type="domain" description="SGNH hydrolase-type esterase" evidence="2">
    <location>
        <begin position="358"/>
        <end position="529"/>
    </location>
</feature>
<sequence length="543" mass="59723">MQKNFLLFILSMVTIATSAQQPIRVACIGDGMTSGTGMANREKNNYPAQLQNMLGSGYTVRNFGTDSSFISGNNSRSWRQALQYRPDVVLVGFGNIPGGSGLNAAMHEYQELVRVFGALHENPRIVLLLPPVLPADSLRVTETFAREIRRAALLTGNETVDLHQLMAEKQEFFQDKTHLSSLGATVIARRLYETVKMQPVGGINIFIPLNAKQDNKGFPGYRSGLFTWKGTTGRAIRPQRAAKGLPWAWLTGEPYDTLTAVALLERGFHIICSQDTLPELRKKMLAKGFSGHVPIVRPGTPLSAALQAAGRKINFAALPAPGSEYRSGAGWKEGKDWWAQHADIDSLLHASRNLDVLFIGNSITQGIGGHRTGTTYRPGFAVFDSILKGLSWECAGISGDRTQNVLWRLQNGSYRHAAPKLAVLTIGVNNFPDDGPEEVAEGIKTILGWLRTNMPATRVILIGPLPAGLTKDEMRRIKYDRTQAIISQFRITGVTYLPLAETFIQPDGNINRRLYSNDGIHLLPAGYRAWAQALAPVIDRELK</sequence>
<comment type="caution">
    <text evidence="3">The sequence shown here is derived from an EMBL/GenBank/DDBJ whole genome shotgun (WGS) entry which is preliminary data.</text>
</comment>
<feature type="domain" description="SGNH hydrolase-type esterase" evidence="2">
    <location>
        <begin position="27"/>
        <end position="184"/>
    </location>
</feature>
<evidence type="ECO:0000259" key="2">
    <source>
        <dbReference type="Pfam" id="PF13472"/>
    </source>
</evidence>
<proteinExistence type="predicted"/>
<protein>
    <recommendedName>
        <fullName evidence="2">SGNH hydrolase-type esterase domain-containing protein</fullName>
    </recommendedName>
</protein>
<dbReference type="AlphaFoldDB" id="A0A3N4M4N6"/>
<feature type="chain" id="PRO_5018109342" description="SGNH hydrolase-type esterase domain-containing protein" evidence="1">
    <location>
        <begin position="19"/>
        <end position="543"/>
    </location>
</feature>
<organism evidence="3 4">
    <name type="scientific">Chitinophaga barathri</name>
    <dbReference type="NCBI Taxonomy" id="1647451"/>
    <lineage>
        <taxon>Bacteria</taxon>
        <taxon>Pseudomonadati</taxon>
        <taxon>Bacteroidota</taxon>
        <taxon>Chitinophagia</taxon>
        <taxon>Chitinophagales</taxon>
        <taxon>Chitinophagaceae</taxon>
        <taxon>Chitinophaga</taxon>
    </lineage>
</organism>
<dbReference type="EMBL" id="RMBX01000018">
    <property type="protein sequence ID" value="RPD38094.1"/>
    <property type="molecule type" value="Genomic_DNA"/>
</dbReference>
<accession>A0A3N4M4N6</accession>
<reference evidence="4" key="1">
    <citation type="submission" date="2018-11" db="EMBL/GenBank/DDBJ databases">
        <title>Chitinophaga lutea sp.nov., isolate from arsenic contaminated soil.</title>
        <authorList>
            <person name="Zong Y."/>
        </authorList>
    </citation>
    <scope>NUCLEOTIDE SEQUENCE [LARGE SCALE GENOMIC DNA]</scope>
    <source>
        <strain evidence="4">YLT18</strain>
    </source>
</reference>
<gene>
    <name evidence="3" type="ORF">EG028_26630</name>
</gene>
<keyword evidence="1" id="KW-0732">Signal</keyword>
<dbReference type="SUPFAM" id="SSF52266">
    <property type="entry name" value="SGNH hydrolase"/>
    <property type="match status" value="2"/>
</dbReference>
<dbReference type="Proteomes" id="UP000279089">
    <property type="component" value="Unassembled WGS sequence"/>
</dbReference>
<evidence type="ECO:0000313" key="4">
    <source>
        <dbReference type="Proteomes" id="UP000279089"/>
    </source>
</evidence>
<dbReference type="OrthoDB" id="9796689at2"/>
<evidence type="ECO:0000313" key="3">
    <source>
        <dbReference type="EMBL" id="RPD38094.1"/>
    </source>
</evidence>
<dbReference type="RefSeq" id="WP_120519273.1">
    <property type="nucleotide sequence ID" value="NZ_QXZY01000017.1"/>
</dbReference>
<dbReference type="PANTHER" id="PTHR30383:SF5">
    <property type="entry name" value="SGNH HYDROLASE-TYPE ESTERASE DOMAIN-CONTAINING PROTEIN"/>
    <property type="match status" value="1"/>
</dbReference>
<dbReference type="InterPro" id="IPR013830">
    <property type="entry name" value="SGNH_hydro"/>
</dbReference>
<keyword evidence="4" id="KW-1185">Reference proteome</keyword>
<dbReference type="InterPro" id="IPR036514">
    <property type="entry name" value="SGNH_hydro_sf"/>
</dbReference>
<dbReference type="PANTHER" id="PTHR30383">
    <property type="entry name" value="THIOESTERASE 1/PROTEASE 1/LYSOPHOSPHOLIPASE L1"/>
    <property type="match status" value="1"/>
</dbReference>
<dbReference type="InterPro" id="IPR051532">
    <property type="entry name" value="Ester_Hydrolysis_Enzymes"/>
</dbReference>
<dbReference type="GO" id="GO:0004622">
    <property type="term" value="F:phosphatidylcholine lysophospholipase activity"/>
    <property type="evidence" value="ECO:0007669"/>
    <property type="project" value="TreeGrafter"/>
</dbReference>
<feature type="signal peptide" evidence="1">
    <location>
        <begin position="1"/>
        <end position="18"/>
    </location>
</feature>
<name>A0A3N4M4N6_9BACT</name>
<dbReference type="Gene3D" id="3.40.50.1110">
    <property type="entry name" value="SGNH hydrolase"/>
    <property type="match status" value="2"/>
</dbReference>
<dbReference type="Pfam" id="PF13472">
    <property type="entry name" value="Lipase_GDSL_2"/>
    <property type="match status" value="2"/>
</dbReference>